<dbReference type="OrthoDB" id="5358891at2"/>
<dbReference type="AlphaFoldDB" id="A0A0A0JJH7"/>
<dbReference type="InterPro" id="IPR000182">
    <property type="entry name" value="GNAT_dom"/>
</dbReference>
<dbReference type="eggNOG" id="COG1670">
    <property type="taxonomic scope" value="Bacteria"/>
</dbReference>
<comment type="caution">
    <text evidence="2">The sequence shown here is derived from an EMBL/GenBank/DDBJ whole genome shotgun (WGS) entry which is preliminary data.</text>
</comment>
<dbReference type="SUPFAM" id="SSF55729">
    <property type="entry name" value="Acyl-CoA N-acyltransferases (Nat)"/>
    <property type="match status" value="1"/>
</dbReference>
<dbReference type="RefSeq" id="WP_035905821.1">
    <property type="nucleotide sequence ID" value="NZ_AVPK01000007.1"/>
</dbReference>
<sequence length="170" mass="19768">MLRPATDADMDAILLWRNHPDVRAVSLTRHVISADEHRAWWESTRTRDDREVLVYERHGVPSGVVTFFDLDRDKGTSWWGYYLDNAGLTERGELLPAWIEIQRQAVRYAWDDLALAELHGEVLDNNEAVRRFNKRNGFEEIETDEREIDGELVTVHHVRATTPTTTLESK</sequence>
<proteinExistence type="predicted"/>
<protein>
    <recommendedName>
        <fullName evidence="1">N-acetyltransferase domain-containing protein</fullName>
    </recommendedName>
</protein>
<dbReference type="InterPro" id="IPR016181">
    <property type="entry name" value="Acyl_CoA_acyltransferase"/>
</dbReference>
<evidence type="ECO:0000313" key="2">
    <source>
        <dbReference type="EMBL" id="KGN36924.1"/>
    </source>
</evidence>
<dbReference type="Gene3D" id="3.40.630.30">
    <property type="match status" value="1"/>
</dbReference>
<organism evidence="2 3">
    <name type="scientific">Knoellia subterranea KCTC 19937</name>
    <dbReference type="NCBI Taxonomy" id="1385521"/>
    <lineage>
        <taxon>Bacteria</taxon>
        <taxon>Bacillati</taxon>
        <taxon>Actinomycetota</taxon>
        <taxon>Actinomycetes</taxon>
        <taxon>Micrococcales</taxon>
        <taxon>Intrasporangiaceae</taxon>
        <taxon>Knoellia</taxon>
    </lineage>
</organism>
<reference evidence="2 3" key="1">
    <citation type="submission" date="2013-08" db="EMBL/GenBank/DDBJ databases">
        <title>The genome sequence of Knoellia subterranea.</title>
        <authorList>
            <person name="Zhu W."/>
            <person name="Wang G."/>
        </authorList>
    </citation>
    <scope>NUCLEOTIDE SEQUENCE [LARGE SCALE GENOMIC DNA]</scope>
    <source>
        <strain evidence="2 3">KCTC 19937</strain>
    </source>
</reference>
<gene>
    <name evidence="2" type="ORF">N803_16040</name>
</gene>
<dbReference type="Proteomes" id="UP000030011">
    <property type="component" value="Unassembled WGS sequence"/>
</dbReference>
<name>A0A0A0JJH7_9MICO</name>
<accession>A0A0A0JJH7</accession>
<keyword evidence="3" id="KW-1185">Reference proteome</keyword>
<evidence type="ECO:0000259" key="1">
    <source>
        <dbReference type="Pfam" id="PF13302"/>
    </source>
</evidence>
<dbReference type="EMBL" id="AVPK01000007">
    <property type="protein sequence ID" value="KGN36924.1"/>
    <property type="molecule type" value="Genomic_DNA"/>
</dbReference>
<feature type="domain" description="N-acetyltransferase" evidence="1">
    <location>
        <begin position="1"/>
        <end position="139"/>
    </location>
</feature>
<dbReference type="Pfam" id="PF13302">
    <property type="entry name" value="Acetyltransf_3"/>
    <property type="match status" value="1"/>
</dbReference>
<dbReference type="STRING" id="1385521.N803_16040"/>
<evidence type="ECO:0000313" key="3">
    <source>
        <dbReference type="Proteomes" id="UP000030011"/>
    </source>
</evidence>
<dbReference type="GO" id="GO:0016747">
    <property type="term" value="F:acyltransferase activity, transferring groups other than amino-acyl groups"/>
    <property type="evidence" value="ECO:0007669"/>
    <property type="project" value="InterPro"/>
</dbReference>